<sequence>MAWTRRGTLIAGAAFATTAWHAQGTWPDRPVRFIVPFPPGQAADLFARILAEELSKRWPQRVVVENRAGGAGAIGMEAIARAAPDGGTFGIGTSGTLGVNPSVLARLPYDAERDFAPVTNIFTLPLVIVVHPDFPARTVQELLALAKAGPGMQFASAGPATAQHMSAEMFAHRAGLRMVHVPYRGSGPAMADLLAGNVRLMFDSSASALPHIQSGRIRALAVTTPQRLPQLPDVPTVAETVIPGYAAMGWSGLVAPAGTPEPIIRRANADAVTVLRDPSVATRIREMGAFPDPGTPEEFAAFIRAEIAKWREVARAADVRLEG</sequence>
<dbReference type="EMBL" id="JAJAQI010000005">
    <property type="protein sequence ID" value="MCB4821109.1"/>
    <property type="molecule type" value="Genomic_DNA"/>
</dbReference>
<dbReference type="Gene3D" id="3.40.190.10">
    <property type="entry name" value="Periplasmic binding protein-like II"/>
    <property type="match status" value="1"/>
</dbReference>
<organism evidence="2 3">
    <name type="scientific">Roseicella aerolata</name>
    <dbReference type="NCBI Taxonomy" id="2883479"/>
    <lineage>
        <taxon>Bacteria</taxon>
        <taxon>Pseudomonadati</taxon>
        <taxon>Pseudomonadota</taxon>
        <taxon>Alphaproteobacteria</taxon>
        <taxon>Acetobacterales</taxon>
        <taxon>Roseomonadaceae</taxon>
        <taxon>Roseicella</taxon>
    </lineage>
</organism>
<dbReference type="RefSeq" id="WP_226605356.1">
    <property type="nucleotide sequence ID" value="NZ_JAJAQI010000005.1"/>
</dbReference>
<proteinExistence type="inferred from homology"/>
<comment type="caution">
    <text evidence="2">The sequence shown here is derived from an EMBL/GenBank/DDBJ whole genome shotgun (WGS) entry which is preliminary data.</text>
</comment>
<dbReference type="SUPFAM" id="SSF53850">
    <property type="entry name" value="Periplasmic binding protein-like II"/>
    <property type="match status" value="1"/>
</dbReference>
<protein>
    <submittedName>
        <fullName evidence="2">Tripartite tricarboxylate transporter substrate binding protein</fullName>
    </submittedName>
</protein>
<dbReference type="AlphaFoldDB" id="A0A9X1L725"/>
<accession>A0A9X1L725</accession>
<dbReference type="Proteomes" id="UP001139311">
    <property type="component" value="Unassembled WGS sequence"/>
</dbReference>
<dbReference type="InterPro" id="IPR005064">
    <property type="entry name" value="BUG"/>
</dbReference>
<reference evidence="2" key="1">
    <citation type="submission" date="2021-10" db="EMBL/GenBank/DDBJ databases">
        <title>Roseicella aerolatum sp. nov., isolated from aerosols of e-waste dismantling site.</title>
        <authorList>
            <person name="Qin T."/>
        </authorList>
    </citation>
    <scope>NUCLEOTIDE SEQUENCE</scope>
    <source>
        <strain evidence="2">GB24</strain>
    </source>
</reference>
<dbReference type="Pfam" id="PF03401">
    <property type="entry name" value="TctC"/>
    <property type="match status" value="1"/>
</dbReference>
<dbReference type="CDD" id="cd13578">
    <property type="entry name" value="PBP2_Bug27"/>
    <property type="match status" value="1"/>
</dbReference>
<dbReference type="Gene3D" id="3.40.190.150">
    <property type="entry name" value="Bordetella uptake gene, domain 1"/>
    <property type="match status" value="1"/>
</dbReference>
<dbReference type="PIRSF" id="PIRSF017082">
    <property type="entry name" value="YflP"/>
    <property type="match status" value="1"/>
</dbReference>
<dbReference type="PANTHER" id="PTHR42928:SF5">
    <property type="entry name" value="BLR1237 PROTEIN"/>
    <property type="match status" value="1"/>
</dbReference>
<dbReference type="InterPro" id="IPR042100">
    <property type="entry name" value="Bug_dom1"/>
</dbReference>
<evidence type="ECO:0000313" key="3">
    <source>
        <dbReference type="Proteomes" id="UP001139311"/>
    </source>
</evidence>
<keyword evidence="3" id="KW-1185">Reference proteome</keyword>
<comment type="similarity">
    <text evidence="1">Belongs to the UPF0065 (bug) family.</text>
</comment>
<dbReference type="PANTHER" id="PTHR42928">
    <property type="entry name" value="TRICARBOXYLATE-BINDING PROTEIN"/>
    <property type="match status" value="1"/>
</dbReference>
<gene>
    <name evidence="2" type="ORF">LHA35_05105</name>
</gene>
<evidence type="ECO:0000256" key="1">
    <source>
        <dbReference type="ARBA" id="ARBA00006987"/>
    </source>
</evidence>
<evidence type="ECO:0000313" key="2">
    <source>
        <dbReference type="EMBL" id="MCB4821109.1"/>
    </source>
</evidence>
<name>A0A9X1L725_9PROT</name>